<dbReference type="CDD" id="cd00761">
    <property type="entry name" value="Glyco_tranf_GTA_type"/>
    <property type="match status" value="1"/>
</dbReference>
<accession>A0ABP7YVL0</accession>
<dbReference type="InterPro" id="IPR001173">
    <property type="entry name" value="Glyco_trans_2-like"/>
</dbReference>
<proteinExistence type="predicted"/>
<keyword evidence="2" id="KW-0808">Transferase</keyword>
<organism evidence="5 6">
    <name type="scientific">Sphingobacterium kyonggiense</name>
    <dbReference type="NCBI Taxonomy" id="714075"/>
    <lineage>
        <taxon>Bacteria</taxon>
        <taxon>Pseudomonadati</taxon>
        <taxon>Bacteroidota</taxon>
        <taxon>Sphingobacteriia</taxon>
        <taxon>Sphingobacteriales</taxon>
        <taxon>Sphingobacteriaceae</taxon>
        <taxon>Sphingobacterium</taxon>
    </lineage>
</organism>
<comment type="caution">
    <text evidence="5">The sequence shown here is derived from an EMBL/GenBank/DDBJ whole genome shotgun (WGS) entry which is preliminary data.</text>
</comment>
<keyword evidence="3" id="KW-0812">Transmembrane</keyword>
<dbReference type="EMBL" id="BAAAZI010000009">
    <property type="protein sequence ID" value="GAA4141986.1"/>
    <property type="molecule type" value="Genomic_DNA"/>
</dbReference>
<evidence type="ECO:0000259" key="4">
    <source>
        <dbReference type="Pfam" id="PF00535"/>
    </source>
</evidence>
<keyword evidence="3" id="KW-1133">Transmembrane helix</keyword>
<dbReference type="InterPro" id="IPR029044">
    <property type="entry name" value="Nucleotide-diphossugar_trans"/>
</dbReference>
<sequence>MFKVQAFVGQCARQLFSQTLQHVEFIFVDDCSPDESSNIVKEVLEDFPARKPHVQIVRHEQNKGLPSARNTGLSLANGDYIFHCDGDDWLETNALELLWNKAQEEQADLVFCDWYLSFKNNERYMTQDPGIVDLDGLELIKLMLSGKVKYNVWNKLVKRDLYLDHDIRFPDGYGMGEDMTMIRLSAVTKKVSYLPMALYHYVQLNNDAFTKKHSDKHFEQIRFNVNQTLSYLKDRFGDKLLEDMEFFKLNIKLPFLISSDIVSYKRWNEWYPESNKFIDKNPSFNFRTRFIQKAAMRKQYWLIKGYYYLVIRIVYGLIYR</sequence>
<reference evidence="6" key="1">
    <citation type="journal article" date="2019" name="Int. J. Syst. Evol. Microbiol.">
        <title>The Global Catalogue of Microorganisms (GCM) 10K type strain sequencing project: providing services to taxonomists for standard genome sequencing and annotation.</title>
        <authorList>
            <consortium name="The Broad Institute Genomics Platform"/>
            <consortium name="The Broad Institute Genome Sequencing Center for Infectious Disease"/>
            <person name="Wu L."/>
            <person name="Ma J."/>
        </authorList>
    </citation>
    <scope>NUCLEOTIDE SEQUENCE [LARGE SCALE GENOMIC DNA]</scope>
    <source>
        <strain evidence="6">JCM 16704</strain>
    </source>
</reference>
<dbReference type="PANTHER" id="PTHR22916">
    <property type="entry name" value="GLYCOSYLTRANSFERASE"/>
    <property type="match status" value="1"/>
</dbReference>
<evidence type="ECO:0000313" key="6">
    <source>
        <dbReference type="Proteomes" id="UP001500101"/>
    </source>
</evidence>
<keyword evidence="6" id="KW-1185">Reference proteome</keyword>
<keyword evidence="1" id="KW-0328">Glycosyltransferase</keyword>
<evidence type="ECO:0000313" key="5">
    <source>
        <dbReference type="EMBL" id="GAA4141986.1"/>
    </source>
</evidence>
<protein>
    <submittedName>
        <fullName evidence="5">Glycosyltransferase family 2 protein</fullName>
    </submittedName>
</protein>
<dbReference type="Pfam" id="PF00535">
    <property type="entry name" value="Glycos_transf_2"/>
    <property type="match status" value="1"/>
</dbReference>
<dbReference type="PANTHER" id="PTHR22916:SF51">
    <property type="entry name" value="GLYCOSYLTRANSFERASE EPSH-RELATED"/>
    <property type="match status" value="1"/>
</dbReference>
<dbReference type="SUPFAM" id="SSF53448">
    <property type="entry name" value="Nucleotide-diphospho-sugar transferases"/>
    <property type="match status" value="1"/>
</dbReference>
<dbReference type="Gene3D" id="3.90.550.10">
    <property type="entry name" value="Spore Coat Polysaccharide Biosynthesis Protein SpsA, Chain A"/>
    <property type="match status" value="1"/>
</dbReference>
<dbReference type="Proteomes" id="UP001500101">
    <property type="component" value="Unassembled WGS sequence"/>
</dbReference>
<evidence type="ECO:0000256" key="2">
    <source>
        <dbReference type="ARBA" id="ARBA00022679"/>
    </source>
</evidence>
<name>A0ABP7YVL0_9SPHI</name>
<evidence type="ECO:0000256" key="3">
    <source>
        <dbReference type="SAM" id="Phobius"/>
    </source>
</evidence>
<evidence type="ECO:0000256" key="1">
    <source>
        <dbReference type="ARBA" id="ARBA00022676"/>
    </source>
</evidence>
<gene>
    <name evidence="5" type="ORF">GCM10022216_22470</name>
</gene>
<feature type="transmembrane region" description="Helical" evidence="3">
    <location>
        <begin position="301"/>
        <end position="319"/>
    </location>
</feature>
<feature type="domain" description="Glycosyltransferase 2-like" evidence="4">
    <location>
        <begin position="5"/>
        <end position="129"/>
    </location>
</feature>
<keyword evidence="3" id="KW-0472">Membrane</keyword>